<keyword evidence="1" id="KW-1133">Transmembrane helix</keyword>
<dbReference type="InterPro" id="IPR011990">
    <property type="entry name" value="TPR-like_helical_dom_sf"/>
</dbReference>
<dbReference type="EMBL" id="PEWN01000010">
    <property type="protein sequence ID" value="PIU52177.1"/>
    <property type="molecule type" value="Genomic_DNA"/>
</dbReference>
<dbReference type="Gene3D" id="1.25.40.10">
    <property type="entry name" value="Tetratricopeptide repeat domain"/>
    <property type="match status" value="1"/>
</dbReference>
<sequence>MTQKVSWRHKAEHGHKFLKFRYILLIIAIIIVALWIKRFTDSSKYFKKGSELYSQQKIAVAIENWEKASHLNPWSARTFNNLAIAYNCQKLYTKSYTAAKRATELKPNYESALVIFGEAC</sequence>
<evidence type="ECO:0000313" key="2">
    <source>
        <dbReference type="EMBL" id="PIU52177.1"/>
    </source>
</evidence>
<gene>
    <name evidence="2" type="ORF">COS91_00555</name>
</gene>
<evidence type="ECO:0000313" key="3">
    <source>
        <dbReference type="Proteomes" id="UP000229227"/>
    </source>
</evidence>
<comment type="caution">
    <text evidence="2">The sequence shown here is derived from an EMBL/GenBank/DDBJ whole genome shotgun (WGS) entry which is preliminary data.</text>
</comment>
<keyword evidence="1" id="KW-0472">Membrane</keyword>
<dbReference type="SMART" id="SM00028">
    <property type="entry name" value="TPR"/>
    <property type="match status" value="2"/>
</dbReference>
<organism evidence="2 3">
    <name type="scientific">Candidatus Desantisbacteria bacterium CG07_land_8_20_14_0_80_39_15</name>
    <dbReference type="NCBI Taxonomy" id="1974549"/>
    <lineage>
        <taxon>Bacteria</taxon>
        <taxon>Candidatus Desantisiibacteriota</taxon>
    </lineage>
</organism>
<proteinExistence type="predicted"/>
<evidence type="ECO:0000256" key="1">
    <source>
        <dbReference type="SAM" id="Phobius"/>
    </source>
</evidence>
<reference evidence="3" key="1">
    <citation type="submission" date="2017-09" db="EMBL/GenBank/DDBJ databases">
        <title>Depth-based differentiation of microbial function through sediment-hosted aquifers and enrichment of novel symbionts in the deep terrestrial subsurface.</title>
        <authorList>
            <person name="Probst A.J."/>
            <person name="Ladd B."/>
            <person name="Jarett J.K."/>
            <person name="Geller-Mcgrath D.E."/>
            <person name="Sieber C.M.K."/>
            <person name="Emerson J.B."/>
            <person name="Anantharaman K."/>
            <person name="Thomas B.C."/>
            <person name="Malmstrom R."/>
            <person name="Stieglmeier M."/>
            <person name="Klingl A."/>
            <person name="Woyke T."/>
            <person name="Ryan C.M."/>
            <person name="Banfield J.F."/>
        </authorList>
    </citation>
    <scope>NUCLEOTIDE SEQUENCE [LARGE SCALE GENOMIC DNA]</scope>
</reference>
<name>A0A2M6ZIG6_9BACT</name>
<dbReference type="AlphaFoldDB" id="A0A2M6ZIG6"/>
<dbReference type="Proteomes" id="UP000229227">
    <property type="component" value="Unassembled WGS sequence"/>
</dbReference>
<keyword evidence="1" id="KW-0812">Transmembrane</keyword>
<feature type="transmembrane region" description="Helical" evidence="1">
    <location>
        <begin position="20"/>
        <end position="36"/>
    </location>
</feature>
<dbReference type="SUPFAM" id="SSF48452">
    <property type="entry name" value="TPR-like"/>
    <property type="match status" value="1"/>
</dbReference>
<accession>A0A2M6ZIG6</accession>
<dbReference type="InterPro" id="IPR019734">
    <property type="entry name" value="TPR_rpt"/>
</dbReference>
<protein>
    <submittedName>
        <fullName evidence="2">Uncharacterized protein</fullName>
    </submittedName>
</protein>
<feature type="non-terminal residue" evidence="2">
    <location>
        <position position="120"/>
    </location>
</feature>